<sequence>MFTEYSDQRDNHSSVHIYKVNFTYINERGAKTPKAETRNKLNKHTGFAWQCFGNGEGGYRAGSVRHCQKVLPRPTESVPAGSKTDLLLAKDKPISNSGNISGIAYFRKEKKLLHDSNCSQKRGVTIGERNFSADKIDEEGGGGGAPDARAEIPVVKAMVRQVVTLQPMDIHSGAEIHLKSVEDPTPAQVNARRL</sequence>
<dbReference type="EMBL" id="WHWB01034767">
    <property type="protein sequence ID" value="KAJ7404524.1"/>
    <property type="molecule type" value="Genomic_DNA"/>
</dbReference>
<reference evidence="1" key="1">
    <citation type="submission" date="2019-10" db="EMBL/GenBank/DDBJ databases">
        <authorList>
            <person name="Soares A.E.R."/>
            <person name="Aleixo A."/>
            <person name="Schneider P."/>
            <person name="Miyaki C.Y."/>
            <person name="Schneider M.P."/>
            <person name="Mello C."/>
            <person name="Vasconcelos A.T.R."/>
        </authorList>
    </citation>
    <scope>NUCLEOTIDE SEQUENCE</scope>
    <source>
        <tissue evidence="1">Muscle</tissue>
    </source>
</reference>
<gene>
    <name evidence="1" type="ORF">WISP_145109</name>
</gene>
<organism evidence="1 2">
    <name type="scientific">Willisornis vidua</name>
    <name type="common">Xingu scale-backed antbird</name>
    <dbReference type="NCBI Taxonomy" id="1566151"/>
    <lineage>
        <taxon>Eukaryota</taxon>
        <taxon>Metazoa</taxon>
        <taxon>Chordata</taxon>
        <taxon>Craniata</taxon>
        <taxon>Vertebrata</taxon>
        <taxon>Euteleostomi</taxon>
        <taxon>Archelosauria</taxon>
        <taxon>Archosauria</taxon>
        <taxon>Dinosauria</taxon>
        <taxon>Saurischia</taxon>
        <taxon>Theropoda</taxon>
        <taxon>Coelurosauria</taxon>
        <taxon>Aves</taxon>
        <taxon>Neognathae</taxon>
        <taxon>Neoaves</taxon>
        <taxon>Telluraves</taxon>
        <taxon>Australaves</taxon>
        <taxon>Passeriformes</taxon>
        <taxon>Thamnophilidae</taxon>
        <taxon>Willisornis</taxon>
    </lineage>
</organism>
<name>A0ABQ9CQG2_9PASS</name>
<proteinExistence type="predicted"/>
<protein>
    <submittedName>
        <fullName evidence="1">Uncharacterized protein</fullName>
    </submittedName>
</protein>
<comment type="caution">
    <text evidence="1">The sequence shown here is derived from an EMBL/GenBank/DDBJ whole genome shotgun (WGS) entry which is preliminary data.</text>
</comment>
<evidence type="ECO:0000313" key="2">
    <source>
        <dbReference type="Proteomes" id="UP001145742"/>
    </source>
</evidence>
<keyword evidence="2" id="KW-1185">Reference proteome</keyword>
<evidence type="ECO:0000313" key="1">
    <source>
        <dbReference type="EMBL" id="KAJ7404524.1"/>
    </source>
</evidence>
<accession>A0ABQ9CQG2</accession>
<dbReference type="Proteomes" id="UP001145742">
    <property type="component" value="Unassembled WGS sequence"/>
</dbReference>